<comment type="similarity">
    <text evidence="2 3">Belongs to the small heat shock protein (HSP20) family.</text>
</comment>
<dbReference type="InterPro" id="IPR008978">
    <property type="entry name" value="HSP20-like_chaperone"/>
</dbReference>
<dbReference type="Proteomes" id="UP001353858">
    <property type="component" value="Unassembled WGS sequence"/>
</dbReference>
<evidence type="ECO:0000313" key="6">
    <source>
        <dbReference type="Proteomes" id="UP001353858"/>
    </source>
</evidence>
<evidence type="ECO:0000259" key="4">
    <source>
        <dbReference type="PROSITE" id="PS01031"/>
    </source>
</evidence>
<keyword evidence="1" id="KW-0346">Stress response</keyword>
<dbReference type="PRINTS" id="PR00299">
    <property type="entry name" value="ACRYSTALLIN"/>
</dbReference>
<evidence type="ECO:0000256" key="2">
    <source>
        <dbReference type="PROSITE-ProRule" id="PRU00285"/>
    </source>
</evidence>
<name>A0AAN7PYT9_9COLE</name>
<evidence type="ECO:0000256" key="3">
    <source>
        <dbReference type="RuleBase" id="RU003616"/>
    </source>
</evidence>
<keyword evidence="6" id="KW-1185">Reference proteome</keyword>
<dbReference type="EMBL" id="JARPUR010000007">
    <property type="protein sequence ID" value="KAK4872765.1"/>
    <property type="molecule type" value="Genomic_DNA"/>
</dbReference>
<protein>
    <recommendedName>
        <fullName evidence="4">SHSP domain-containing protein</fullName>
    </recommendedName>
</protein>
<comment type="caution">
    <text evidence="5">The sequence shown here is derived from an EMBL/GenBank/DDBJ whole genome shotgun (WGS) entry which is preliminary data.</text>
</comment>
<dbReference type="Gene3D" id="2.60.40.790">
    <property type="match status" value="1"/>
</dbReference>
<dbReference type="GO" id="GO:0009408">
    <property type="term" value="P:response to heat"/>
    <property type="evidence" value="ECO:0007669"/>
    <property type="project" value="TreeGrafter"/>
</dbReference>
<accession>A0AAN7PYT9</accession>
<dbReference type="SUPFAM" id="SSF49764">
    <property type="entry name" value="HSP20-like chaperones"/>
    <property type="match status" value="1"/>
</dbReference>
<dbReference type="PROSITE" id="PS01031">
    <property type="entry name" value="SHSP"/>
    <property type="match status" value="1"/>
</dbReference>
<dbReference type="GO" id="GO:0042026">
    <property type="term" value="P:protein refolding"/>
    <property type="evidence" value="ECO:0007669"/>
    <property type="project" value="TreeGrafter"/>
</dbReference>
<gene>
    <name evidence="5" type="ORF">RN001_014794</name>
</gene>
<organism evidence="5 6">
    <name type="scientific">Aquatica leii</name>
    <dbReference type="NCBI Taxonomy" id="1421715"/>
    <lineage>
        <taxon>Eukaryota</taxon>
        <taxon>Metazoa</taxon>
        <taxon>Ecdysozoa</taxon>
        <taxon>Arthropoda</taxon>
        <taxon>Hexapoda</taxon>
        <taxon>Insecta</taxon>
        <taxon>Pterygota</taxon>
        <taxon>Neoptera</taxon>
        <taxon>Endopterygota</taxon>
        <taxon>Coleoptera</taxon>
        <taxon>Polyphaga</taxon>
        <taxon>Elateriformia</taxon>
        <taxon>Elateroidea</taxon>
        <taxon>Lampyridae</taxon>
        <taxon>Luciolinae</taxon>
        <taxon>Aquatica</taxon>
    </lineage>
</organism>
<dbReference type="CDD" id="cd06526">
    <property type="entry name" value="metazoan_ACD"/>
    <property type="match status" value="1"/>
</dbReference>
<proteinExistence type="inferred from homology"/>
<sequence length="186" mass="21697">MSILPIIVRDIEGPLSMLEQQMRLAEEVCPYVYCDHLNNLRRCNQRNEEVCSYLNDKHRALNNLRNKHELVTQDKEKFFVKMDLHQYTPEEINVKVLNENMLVVEAKHESKDENGSTFRHLTRQFLLPDGYDSKKVESRLTADGTLFIATPKKTEAALQERIIPVTHIETKSKCTNHCVRNVVKCM</sequence>
<dbReference type="InterPro" id="IPR002068">
    <property type="entry name" value="A-crystallin/Hsp20_dom"/>
</dbReference>
<reference evidence="6" key="1">
    <citation type="submission" date="2023-01" db="EMBL/GenBank/DDBJ databases">
        <title>Key to firefly adult light organ development and bioluminescence: homeobox transcription factors regulate luciferase expression and transportation to peroxisome.</title>
        <authorList>
            <person name="Fu X."/>
        </authorList>
    </citation>
    <scope>NUCLEOTIDE SEQUENCE [LARGE SCALE GENOMIC DNA]</scope>
</reference>
<dbReference type="PANTHER" id="PTHR45640">
    <property type="entry name" value="HEAT SHOCK PROTEIN HSP-12.2-RELATED"/>
    <property type="match status" value="1"/>
</dbReference>
<dbReference type="GO" id="GO:0051082">
    <property type="term" value="F:unfolded protein binding"/>
    <property type="evidence" value="ECO:0007669"/>
    <property type="project" value="TreeGrafter"/>
</dbReference>
<dbReference type="AlphaFoldDB" id="A0AAN7PYT9"/>
<dbReference type="PANTHER" id="PTHR45640:SF13">
    <property type="entry name" value="HEAT SHOCK PROTEIN 22-RELATED"/>
    <property type="match status" value="1"/>
</dbReference>
<dbReference type="GO" id="GO:0005634">
    <property type="term" value="C:nucleus"/>
    <property type="evidence" value="ECO:0007669"/>
    <property type="project" value="TreeGrafter"/>
</dbReference>
<feature type="domain" description="SHSP" evidence="4">
    <location>
        <begin position="59"/>
        <end position="168"/>
    </location>
</feature>
<dbReference type="InterPro" id="IPR001436">
    <property type="entry name" value="Alpha-crystallin/sHSP_animal"/>
</dbReference>
<dbReference type="Pfam" id="PF00011">
    <property type="entry name" value="HSP20"/>
    <property type="match status" value="1"/>
</dbReference>
<dbReference type="GO" id="GO:0005737">
    <property type="term" value="C:cytoplasm"/>
    <property type="evidence" value="ECO:0007669"/>
    <property type="project" value="TreeGrafter"/>
</dbReference>
<evidence type="ECO:0000256" key="1">
    <source>
        <dbReference type="ARBA" id="ARBA00023016"/>
    </source>
</evidence>
<evidence type="ECO:0000313" key="5">
    <source>
        <dbReference type="EMBL" id="KAK4872765.1"/>
    </source>
</evidence>